<evidence type="ECO:0000256" key="6">
    <source>
        <dbReference type="ARBA" id="ARBA00023004"/>
    </source>
</evidence>
<dbReference type="InterPro" id="IPR023550">
    <property type="entry name" value="PKHD_hydroxylase"/>
</dbReference>
<evidence type="ECO:0000256" key="7">
    <source>
        <dbReference type="HAMAP-Rule" id="MF_00657"/>
    </source>
</evidence>
<feature type="domain" description="Fe2OG dioxygenase" evidence="8">
    <location>
        <begin position="79"/>
        <end position="176"/>
    </location>
</feature>
<dbReference type="Gene3D" id="4.10.860.20">
    <property type="entry name" value="Rabenosyn, Rab binding domain"/>
    <property type="match status" value="1"/>
</dbReference>
<evidence type="ECO:0000313" key="10">
    <source>
        <dbReference type="Proteomes" id="UP000199040"/>
    </source>
</evidence>
<comment type="cofactor">
    <cofactor evidence="7">
        <name>Fe(2+)</name>
        <dbReference type="ChEBI" id="CHEBI:29033"/>
    </cofactor>
    <text evidence="7">Binds 1 Fe(2+) ion per subunit.</text>
</comment>
<dbReference type="GO" id="GO:0006879">
    <property type="term" value="P:intracellular iron ion homeostasis"/>
    <property type="evidence" value="ECO:0007669"/>
    <property type="project" value="TreeGrafter"/>
</dbReference>
<keyword evidence="2 7" id="KW-0479">Metal-binding</keyword>
<keyword evidence="4 7" id="KW-0223">Dioxygenase</keyword>
<sequence length="224" mass="25469">MIICIADVLDAEILADLTRELSSDALFVDGRKTAGWHAREVKRNEQADGSQPGIRDWRHKVGEAIRRHPLFQMAARPARMTPVRFSRYQQGMHYGNHVDDPVMGGDQPLRTDLSFTLFLESPEDYDGGELITDTSAGEQRYKLPAGAMILYPSSTLHRVEPVTRGRRLAAIGWVQSQIRDPAAREILFDLDTARRQLFEREGKSHEFDLVTKSLANLQRLWSEI</sequence>
<evidence type="ECO:0000259" key="8">
    <source>
        <dbReference type="PROSITE" id="PS51471"/>
    </source>
</evidence>
<dbReference type="STRING" id="442341.SAMN04487959_105173"/>
<dbReference type="SMART" id="SM00702">
    <property type="entry name" value="P4Hc"/>
    <property type="match status" value="1"/>
</dbReference>
<evidence type="ECO:0000256" key="5">
    <source>
        <dbReference type="ARBA" id="ARBA00023002"/>
    </source>
</evidence>
<keyword evidence="3 7" id="KW-0847">Vitamin C</keyword>
<evidence type="ECO:0000256" key="4">
    <source>
        <dbReference type="ARBA" id="ARBA00022964"/>
    </source>
</evidence>
<accession>A0A1I3AVK0</accession>
<dbReference type="HAMAP" id="MF_00657">
    <property type="entry name" value="Hydroxyl_YbiX"/>
    <property type="match status" value="1"/>
</dbReference>
<dbReference type="GO" id="GO:0031418">
    <property type="term" value="F:L-ascorbic acid binding"/>
    <property type="evidence" value="ECO:0007669"/>
    <property type="project" value="UniProtKB-KW"/>
</dbReference>
<reference evidence="9 10" key="1">
    <citation type="submission" date="2016-10" db="EMBL/GenBank/DDBJ databases">
        <authorList>
            <person name="de Groot N.N."/>
        </authorList>
    </citation>
    <scope>NUCLEOTIDE SEQUENCE [LARGE SCALE GENOMIC DNA]</scope>
    <source>
        <strain evidence="9 10">CGMCC 1.6848</strain>
    </source>
</reference>
<evidence type="ECO:0000256" key="2">
    <source>
        <dbReference type="ARBA" id="ARBA00022723"/>
    </source>
</evidence>
<evidence type="ECO:0000256" key="1">
    <source>
        <dbReference type="ARBA" id="ARBA00001961"/>
    </source>
</evidence>
<dbReference type="Pfam" id="PF13640">
    <property type="entry name" value="2OG-FeII_Oxy_3"/>
    <property type="match status" value="1"/>
</dbReference>
<keyword evidence="10" id="KW-1185">Reference proteome</keyword>
<evidence type="ECO:0000313" key="9">
    <source>
        <dbReference type="EMBL" id="SFH54044.1"/>
    </source>
</evidence>
<dbReference type="Proteomes" id="UP000199040">
    <property type="component" value="Unassembled WGS sequence"/>
</dbReference>
<organism evidence="9 10">
    <name type="scientific">Modicisalibacter xianhensis</name>
    <dbReference type="NCBI Taxonomy" id="442341"/>
    <lineage>
        <taxon>Bacteria</taxon>
        <taxon>Pseudomonadati</taxon>
        <taxon>Pseudomonadota</taxon>
        <taxon>Gammaproteobacteria</taxon>
        <taxon>Oceanospirillales</taxon>
        <taxon>Halomonadaceae</taxon>
        <taxon>Modicisalibacter</taxon>
    </lineage>
</organism>
<dbReference type="PROSITE" id="PS51471">
    <property type="entry name" value="FE2OG_OXY"/>
    <property type="match status" value="1"/>
</dbReference>
<protein>
    <submittedName>
        <fullName evidence="9">PKHD-type hydroxylase</fullName>
    </submittedName>
</protein>
<dbReference type="PANTHER" id="PTHR41536:SF1">
    <property type="entry name" value="PKHD-TYPE HYDROXYLASE YBIX"/>
    <property type="match status" value="1"/>
</dbReference>
<dbReference type="GO" id="GO:0006974">
    <property type="term" value="P:DNA damage response"/>
    <property type="evidence" value="ECO:0007669"/>
    <property type="project" value="TreeGrafter"/>
</dbReference>
<gene>
    <name evidence="9" type="ORF">SAMN04487959_105173</name>
</gene>
<dbReference type="InterPro" id="IPR044862">
    <property type="entry name" value="Pro_4_hyd_alph_FE2OG_OXY"/>
</dbReference>
<dbReference type="EMBL" id="FOPY01000005">
    <property type="protein sequence ID" value="SFH54044.1"/>
    <property type="molecule type" value="Genomic_DNA"/>
</dbReference>
<dbReference type="Gene3D" id="2.60.120.620">
    <property type="entry name" value="q2cbj1_9rhob like domain"/>
    <property type="match status" value="1"/>
</dbReference>
<dbReference type="GO" id="GO:0005506">
    <property type="term" value="F:iron ion binding"/>
    <property type="evidence" value="ECO:0007669"/>
    <property type="project" value="UniProtKB-UniRule"/>
</dbReference>
<dbReference type="GO" id="GO:0016706">
    <property type="term" value="F:2-oxoglutarate-dependent dioxygenase activity"/>
    <property type="evidence" value="ECO:0007669"/>
    <property type="project" value="UniProtKB-UniRule"/>
</dbReference>
<evidence type="ECO:0000256" key="3">
    <source>
        <dbReference type="ARBA" id="ARBA00022896"/>
    </source>
</evidence>
<name>A0A1I3AVK0_9GAMM</name>
<feature type="binding site" evidence="7">
    <location>
        <position position="99"/>
    </location>
    <ligand>
        <name>Fe cation</name>
        <dbReference type="ChEBI" id="CHEBI:24875"/>
    </ligand>
</feature>
<dbReference type="InterPro" id="IPR006620">
    <property type="entry name" value="Pro_4_hyd_alph"/>
</dbReference>
<dbReference type="InterPro" id="IPR005123">
    <property type="entry name" value="Oxoglu/Fe-dep_dioxygenase_dom"/>
</dbReference>
<dbReference type="NCBIfam" id="NF003974">
    <property type="entry name" value="PRK05467.1-3"/>
    <property type="match status" value="1"/>
</dbReference>
<dbReference type="RefSeq" id="WP_092845313.1">
    <property type="nucleotide sequence ID" value="NZ_FOPY01000005.1"/>
</dbReference>
<dbReference type="PANTHER" id="PTHR41536">
    <property type="entry name" value="PKHD-TYPE HYDROXYLASE YBIX"/>
    <property type="match status" value="1"/>
</dbReference>
<proteinExistence type="inferred from homology"/>
<feature type="binding site" evidence="7">
    <location>
        <position position="97"/>
    </location>
    <ligand>
        <name>Fe cation</name>
        <dbReference type="ChEBI" id="CHEBI:24875"/>
    </ligand>
</feature>
<dbReference type="AlphaFoldDB" id="A0A1I3AVK0"/>
<feature type="binding site" evidence="7">
    <location>
        <position position="167"/>
    </location>
    <ligand>
        <name>2-oxoglutarate</name>
        <dbReference type="ChEBI" id="CHEBI:16810"/>
    </ligand>
</feature>
<keyword evidence="5 7" id="KW-0560">Oxidoreductase</keyword>
<feature type="binding site" evidence="7">
    <location>
        <position position="157"/>
    </location>
    <ligand>
        <name>Fe cation</name>
        <dbReference type="ChEBI" id="CHEBI:24875"/>
    </ligand>
</feature>
<comment type="cofactor">
    <cofactor evidence="1 7">
        <name>L-ascorbate</name>
        <dbReference type="ChEBI" id="CHEBI:38290"/>
    </cofactor>
</comment>
<keyword evidence="6 7" id="KW-0408">Iron</keyword>
<dbReference type="NCBIfam" id="NF003975">
    <property type="entry name" value="PRK05467.1-4"/>
    <property type="match status" value="1"/>
</dbReference>